<protein>
    <submittedName>
        <fullName evidence="5">Uncharacterized protein</fullName>
    </submittedName>
</protein>
<evidence type="ECO:0000256" key="4">
    <source>
        <dbReference type="RuleBase" id="RU000363"/>
    </source>
</evidence>
<sequence length="338" mass="37372">METQWDPVVDMPNLDGKVVVVTGGSSGIGFALVKRLAQRGAKVYFTTRSESRAQATKEALVNDPSIDPDNVVWLVMDLMDPKTVSEATDVLKRKERKVDILINNAAVSTGSTELVAGGYEQHMAGNHMGPFLLVNRILPLLKNAAKDKDADVRIINLSSTAQSVMLPSNFEFQFSSKAGLTNPVTKWPWPWRYVGRFMFGFDMIRFSVAKAAIILFTKELQRRMEEQGLPILCIAVHPGEVATETLLELNSLPLKTIARMTFLTAEQGAASPLFVATASEVRKDAEKYKGQFIMPIGKVGTPNPVVNDERQVKGLWEVTTVEVNKQLVARRLSALQAW</sequence>
<dbReference type="InterPro" id="IPR002347">
    <property type="entry name" value="SDR_fam"/>
</dbReference>
<dbReference type="Pfam" id="PF00106">
    <property type="entry name" value="adh_short"/>
    <property type="match status" value="1"/>
</dbReference>
<evidence type="ECO:0000256" key="3">
    <source>
        <dbReference type="ARBA" id="ARBA00023002"/>
    </source>
</evidence>
<proteinExistence type="inferred from homology"/>
<comment type="caution">
    <text evidence="5">The sequence shown here is derived from an EMBL/GenBank/DDBJ whole genome shotgun (WGS) entry which is preliminary data.</text>
</comment>
<evidence type="ECO:0000313" key="5">
    <source>
        <dbReference type="EMBL" id="KAH6867584.1"/>
    </source>
</evidence>
<name>A0A9P8VM18_9HYPO</name>
<dbReference type="GO" id="GO:0016491">
    <property type="term" value="F:oxidoreductase activity"/>
    <property type="evidence" value="ECO:0007669"/>
    <property type="project" value="UniProtKB-KW"/>
</dbReference>
<gene>
    <name evidence="5" type="ORF">B0T10DRAFT_541860</name>
</gene>
<evidence type="ECO:0000256" key="2">
    <source>
        <dbReference type="ARBA" id="ARBA00022857"/>
    </source>
</evidence>
<keyword evidence="3" id="KW-0560">Oxidoreductase</keyword>
<comment type="similarity">
    <text evidence="1 4">Belongs to the short-chain dehydrogenases/reductases (SDR) family.</text>
</comment>
<dbReference type="EMBL" id="JAGPYM010000097">
    <property type="protein sequence ID" value="KAH6867584.1"/>
    <property type="molecule type" value="Genomic_DNA"/>
</dbReference>
<dbReference type="AlphaFoldDB" id="A0A9P8VM18"/>
<keyword evidence="2" id="KW-0521">NADP</keyword>
<dbReference type="PRINTS" id="PR00080">
    <property type="entry name" value="SDRFAMILY"/>
</dbReference>
<dbReference type="SUPFAM" id="SSF51735">
    <property type="entry name" value="NAD(P)-binding Rossmann-fold domains"/>
    <property type="match status" value="1"/>
</dbReference>
<reference evidence="5 6" key="1">
    <citation type="journal article" date="2021" name="Nat. Commun.">
        <title>Genetic determinants of endophytism in the Arabidopsis root mycobiome.</title>
        <authorList>
            <person name="Mesny F."/>
            <person name="Miyauchi S."/>
            <person name="Thiergart T."/>
            <person name="Pickel B."/>
            <person name="Atanasova L."/>
            <person name="Karlsson M."/>
            <person name="Huettel B."/>
            <person name="Barry K.W."/>
            <person name="Haridas S."/>
            <person name="Chen C."/>
            <person name="Bauer D."/>
            <person name="Andreopoulos W."/>
            <person name="Pangilinan J."/>
            <person name="LaButti K."/>
            <person name="Riley R."/>
            <person name="Lipzen A."/>
            <person name="Clum A."/>
            <person name="Drula E."/>
            <person name="Henrissat B."/>
            <person name="Kohler A."/>
            <person name="Grigoriev I.V."/>
            <person name="Martin F.M."/>
            <person name="Hacquard S."/>
        </authorList>
    </citation>
    <scope>NUCLEOTIDE SEQUENCE [LARGE SCALE GENOMIC DNA]</scope>
    <source>
        <strain evidence="5 6">MPI-CAGE-CH-0241</strain>
    </source>
</reference>
<evidence type="ECO:0000313" key="6">
    <source>
        <dbReference type="Proteomes" id="UP000777438"/>
    </source>
</evidence>
<dbReference type="Proteomes" id="UP000777438">
    <property type="component" value="Unassembled WGS sequence"/>
</dbReference>
<organism evidence="5 6">
    <name type="scientific">Thelonectria olida</name>
    <dbReference type="NCBI Taxonomy" id="1576542"/>
    <lineage>
        <taxon>Eukaryota</taxon>
        <taxon>Fungi</taxon>
        <taxon>Dikarya</taxon>
        <taxon>Ascomycota</taxon>
        <taxon>Pezizomycotina</taxon>
        <taxon>Sordariomycetes</taxon>
        <taxon>Hypocreomycetidae</taxon>
        <taxon>Hypocreales</taxon>
        <taxon>Nectriaceae</taxon>
        <taxon>Thelonectria</taxon>
    </lineage>
</organism>
<dbReference type="PANTHER" id="PTHR24320:SF282">
    <property type="entry name" value="WW DOMAIN-CONTAINING OXIDOREDUCTASE"/>
    <property type="match status" value="1"/>
</dbReference>
<dbReference type="OrthoDB" id="191139at2759"/>
<accession>A0A9P8VM18</accession>
<dbReference type="InterPro" id="IPR036291">
    <property type="entry name" value="NAD(P)-bd_dom_sf"/>
</dbReference>
<dbReference type="PANTHER" id="PTHR24320">
    <property type="entry name" value="RETINOL DEHYDROGENASE"/>
    <property type="match status" value="1"/>
</dbReference>
<dbReference type="Gene3D" id="3.40.50.720">
    <property type="entry name" value="NAD(P)-binding Rossmann-like Domain"/>
    <property type="match status" value="1"/>
</dbReference>
<keyword evidence="6" id="KW-1185">Reference proteome</keyword>
<dbReference type="PRINTS" id="PR00081">
    <property type="entry name" value="GDHRDH"/>
</dbReference>
<evidence type="ECO:0000256" key="1">
    <source>
        <dbReference type="ARBA" id="ARBA00006484"/>
    </source>
</evidence>